<dbReference type="OrthoDB" id="158357at2759"/>
<keyword evidence="2 3" id="KW-0067">ATP-binding</keyword>
<proteinExistence type="predicted"/>
<dbReference type="GO" id="GO:0046854">
    <property type="term" value="P:phosphatidylinositol phosphate biosynthetic process"/>
    <property type="evidence" value="ECO:0007669"/>
    <property type="project" value="TreeGrafter"/>
</dbReference>
<dbReference type="InterPro" id="IPR027484">
    <property type="entry name" value="PInositol-4-P-5-kinase_N"/>
</dbReference>
<evidence type="ECO:0000256" key="4">
    <source>
        <dbReference type="SAM" id="MobiDB-lite"/>
    </source>
</evidence>
<protein>
    <recommendedName>
        <fullName evidence="5">PIPK domain-containing protein</fullName>
    </recommendedName>
</protein>
<dbReference type="GO" id="GO:0005524">
    <property type="term" value="F:ATP binding"/>
    <property type="evidence" value="ECO:0007669"/>
    <property type="project" value="UniProtKB-UniRule"/>
</dbReference>
<feature type="compositionally biased region" description="Pro residues" evidence="4">
    <location>
        <begin position="138"/>
        <end position="147"/>
    </location>
</feature>
<reference evidence="6 7" key="1">
    <citation type="submission" date="2019-02" db="EMBL/GenBank/DDBJ databases">
        <title>Genome sequencing of the rare red list fungi Bondarzewia mesenterica.</title>
        <authorList>
            <person name="Buettner E."/>
            <person name="Kellner H."/>
        </authorList>
    </citation>
    <scope>NUCLEOTIDE SEQUENCE [LARGE SCALE GENOMIC DNA]</scope>
    <source>
        <strain evidence="6 7">DSM 108281</strain>
    </source>
</reference>
<dbReference type="CDD" id="cd17300">
    <property type="entry name" value="PIPKc_PIKfyve"/>
    <property type="match status" value="1"/>
</dbReference>
<dbReference type="SUPFAM" id="SSF56104">
    <property type="entry name" value="SAICAR synthase-like"/>
    <property type="match status" value="1"/>
</dbReference>
<evidence type="ECO:0000313" key="7">
    <source>
        <dbReference type="Proteomes" id="UP000310158"/>
    </source>
</evidence>
<accession>A0A4S4LM56</accession>
<dbReference type="AlphaFoldDB" id="A0A4S4LM56"/>
<feature type="region of interest" description="Disordered" evidence="4">
    <location>
        <begin position="1"/>
        <end position="94"/>
    </location>
</feature>
<feature type="domain" description="PIPK" evidence="5">
    <location>
        <begin position="118"/>
        <end position="462"/>
    </location>
</feature>
<gene>
    <name evidence="6" type="ORF">EW146_g7159</name>
</gene>
<evidence type="ECO:0000313" key="6">
    <source>
        <dbReference type="EMBL" id="THH13015.1"/>
    </source>
</evidence>
<sequence>EVSQQVVDGQVTGLPEAEETAERILSDLDSATTAPSKLKGSAELGSSGVEANMREPTSSLSVGSGGTIGRMVDSGSGPLPPRPPSKDPDEDGVQVHDVLDSHPMHWSNEQDVHAPTGSILGWTSSLSSAMRSMLSSPSPEPSRPSSPRPHAHGLLPLTPVTDERPHVRHEWTVGRRVRVSCTVYYARQFDALRRRCGVADGDGEGADGFVSSLARCEGWEAQGGKSRSNFWKTRDDRFVIKTLVNAWNVADLQVLLDLAPAYFRHVEASASRASVLAKFLGFYTVEVRNLEGGSTTAQDLLVMENVFYGQAVGRTFDLKGIQGRRVKQVKSGKGGSAGEERRTLFDGEWMEGQSKALTLVHPHSKIVLQEGIKADCDFLARSNIMDYSLLLGVDVAHKRLACGLVDTIGSYTFAKTLEYRAKHGLRVSGATAAAGGTSAEEVTVLPPREYEERFVSAMDAYFLACPDKWSKPPEDGDDDGGDGDREGVAAKKKKKVCKDPSELPSVLS</sequence>
<dbReference type="GO" id="GO:0000329">
    <property type="term" value="C:fungal-type vacuole membrane"/>
    <property type="evidence" value="ECO:0007669"/>
    <property type="project" value="TreeGrafter"/>
</dbReference>
<dbReference type="Gene3D" id="3.30.800.10">
    <property type="entry name" value="Phosphatidylinositol Phosphate Kinase II Beta"/>
    <property type="match status" value="1"/>
</dbReference>
<dbReference type="Proteomes" id="UP000310158">
    <property type="component" value="Unassembled WGS sequence"/>
</dbReference>
<feature type="non-terminal residue" evidence="6">
    <location>
        <position position="1"/>
    </location>
</feature>
<dbReference type="PANTHER" id="PTHR45748">
    <property type="entry name" value="1-PHOSPHATIDYLINOSITOL 3-PHOSPHATE 5-KINASE-RELATED"/>
    <property type="match status" value="1"/>
</dbReference>
<dbReference type="PANTHER" id="PTHR45748:SF7">
    <property type="entry name" value="1-PHOSPHATIDYLINOSITOL 3-PHOSPHATE 5-KINASE-RELATED"/>
    <property type="match status" value="1"/>
</dbReference>
<keyword evidence="3" id="KW-0418">Kinase</keyword>
<dbReference type="EMBL" id="SGPL01000394">
    <property type="protein sequence ID" value="THH13015.1"/>
    <property type="molecule type" value="Genomic_DNA"/>
</dbReference>
<comment type="caution">
    <text evidence="6">The sequence shown here is derived from an EMBL/GenBank/DDBJ whole genome shotgun (WGS) entry which is preliminary data.</text>
</comment>
<dbReference type="PROSITE" id="PS51455">
    <property type="entry name" value="PIPK"/>
    <property type="match status" value="1"/>
</dbReference>
<evidence type="ECO:0000259" key="5">
    <source>
        <dbReference type="PROSITE" id="PS51455"/>
    </source>
</evidence>
<dbReference type="GO" id="GO:0000285">
    <property type="term" value="F:1-phosphatidylinositol-3-phosphate 5-kinase activity"/>
    <property type="evidence" value="ECO:0007669"/>
    <property type="project" value="InterPro"/>
</dbReference>
<feature type="region of interest" description="Disordered" evidence="4">
    <location>
        <begin position="131"/>
        <end position="161"/>
    </location>
</feature>
<dbReference type="InterPro" id="IPR027483">
    <property type="entry name" value="PInositol-4-P-4/5-kinase_C_sf"/>
</dbReference>
<keyword evidence="7" id="KW-1185">Reference proteome</keyword>
<dbReference type="InterPro" id="IPR044769">
    <property type="entry name" value="PIKfyve_PIPKc"/>
</dbReference>
<organism evidence="6 7">
    <name type="scientific">Bondarzewia mesenterica</name>
    <dbReference type="NCBI Taxonomy" id="1095465"/>
    <lineage>
        <taxon>Eukaryota</taxon>
        <taxon>Fungi</taxon>
        <taxon>Dikarya</taxon>
        <taxon>Basidiomycota</taxon>
        <taxon>Agaricomycotina</taxon>
        <taxon>Agaricomycetes</taxon>
        <taxon>Russulales</taxon>
        <taxon>Bondarzewiaceae</taxon>
        <taxon>Bondarzewia</taxon>
    </lineage>
</organism>
<feature type="region of interest" description="Disordered" evidence="4">
    <location>
        <begin position="468"/>
        <end position="508"/>
    </location>
</feature>
<keyword evidence="3" id="KW-0808">Transferase</keyword>
<evidence type="ECO:0000256" key="2">
    <source>
        <dbReference type="ARBA" id="ARBA00022840"/>
    </source>
</evidence>
<dbReference type="SMART" id="SM00330">
    <property type="entry name" value="PIPKc"/>
    <property type="match status" value="1"/>
</dbReference>
<dbReference type="InterPro" id="IPR002498">
    <property type="entry name" value="PInositol-4-P-4/5-kinase_core"/>
</dbReference>
<evidence type="ECO:0000256" key="1">
    <source>
        <dbReference type="ARBA" id="ARBA00022741"/>
    </source>
</evidence>
<dbReference type="GO" id="GO:0010008">
    <property type="term" value="C:endosome membrane"/>
    <property type="evidence" value="ECO:0007669"/>
    <property type="project" value="TreeGrafter"/>
</dbReference>
<name>A0A4S4LM56_9AGAM</name>
<dbReference type="Gene3D" id="3.30.810.10">
    <property type="entry name" value="2-Layer Sandwich"/>
    <property type="match status" value="1"/>
</dbReference>
<evidence type="ECO:0000256" key="3">
    <source>
        <dbReference type="PROSITE-ProRule" id="PRU00781"/>
    </source>
</evidence>
<keyword evidence="1 3" id="KW-0547">Nucleotide-binding</keyword>
<dbReference type="Pfam" id="PF01504">
    <property type="entry name" value="PIP5K"/>
    <property type="match status" value="1"/>
</dbReference>